<dbReference type="Pfam" id="PF17892">
    <property type="entry name" value="Cadherin_5"/>
    <property type="match status" value="1"/>
</dbReference>
<dbReference type="Proteomes" id="UP000030004">
    <property type="component" value="Unassembled WGS sequence"/>
</dbReference>
<dbReference type="PROSITE" id="PS00330">
    <property type="entry name" value="HEMOLYSIN_CALCIUM"/>
    <property type="match status" value="3"/>
</dbReference>
<dbReference type="GO" id="GO:0005509">
    <property type="term" value="F:calcium ion binding"/>
    <property type="evidence" value="ECO:0007669"/>
    <property type="project" value="InterPro"/>
</dbReference>
<proteinExistence type="predicted"/>
<dbReference type="PANTHER" id="PTHR38340:SF1">
    <property type="entry name" value="S-LAYER PROTEIN"/>
    <property type="match status" value="1"/>
</dbReference>
<dbReference type="EMBL" id="AQQX01000026">
    <property type="protein sequence ID" value="KGM46677.1"/>
    <property type="molecule type" value="Genomic_DNA"/>
</dbReference>
<dbReference type="InterPro" id="IPR050557">
    <property type="entry name" value="RTX_toxin/Mannuronan_C5-epim"/>
</dbReference>
<organism evidence="4 5">
    <name type="scientific">Pseudooceanicola atlanticus</name>
    <dbReference type="NCBI Taxonomy" id="1461694"/>
    <lineage>
        <taxon>Bacteria</taxon>
        <taxon>Pseudomonadati</taxon>
        <taxon>Pseudomonadota</taxon>
        <taxon>Alphaproteobacteria</taxon>
        <taxon>Rhodobacterales</taxon>
        <taxon>Paracoccaceae</taxon>
        <taxon>Pseudooceanicola</taxon>
    </lineage>
</organism>
<dbReference type="eggNOG" id="COG2931">
    <property type="taxonomic scope" value="Bacteria"/>
</dbReference>
<dbReference type="OrthoDB" id="9757622at2"/>
<comment type="subcellular location">
    <subcellularLocation>
        <location evidence="1">Secreted</location>
    </subcellularLocation>
</comment>
<keyword evidence="5" id="KW-1185">Reference proteome</keyword>
<evidence type="ECO:0000259" key="3">
    <source>
        <dbReference type="Pfam" id="PF17892"/>
    </source>
</evidence>
<evidence type="ECO:0000256" key="1">
    <source>
        <dbReference type="ARBA" id="ARBA00004613"/>
    </source>
</evidence>
<protein>
    <recommendedName>
        <fullName evidence="3">Cadherin-like domain-containing protein</fullName>
    </recommendedName>
</protein>
<dbReference type="Pfam" id="PF00353">
    <property type="entry name" value="HemolysinCabind"/>
    <property type="match status" value="21"/>
</dbReference>
<dbReference type="InterPro" id="IPR041690">
    <property type="entry name" value="Cadherin_5"/>
</dbReference>
<comment type="caution">
    <text evidence="4">The sequence shown here is derived from an EMBL/GenBank/DDBJ whole genome shotgun (WGS) entry which is preliminary data.</text>
</comment>
<dbReference type="Gene3D" id="2.150.10.10">
    <property type="entry name" value="Serralysin-like metalloprotease, C-terminal"/>
    <property type="match status" value="13"/>
</dbReference>
<feature type="domain" description="Cadherin-like" evidence="3">
    <location>
        <begin position="3451"/>
        <end position="3523"/>
    </location>
</feature>
<dbReference type="InterPro" id="IPR001343">
    <property type="entry name" value="Hemolysn_Ca-bd"/>
</dbReference>
<keyword evidence="2" id="KW-0964">Secreted</keyword>
<dbReference type="RefSeq" id="WP_043754700.1">
    <property type="nucleotide sequence ID" value="NZ_AQQX01000026.1"/>
</dbReference>
<evidence type="ECO:0000313" key="4">
    <source>
        <dbReference type="EMBL" id="KGM46677.1"/>
    </source>
</evidence>
<dbReference type="InterPro" id="IPR018511">
    <property type="entry name" value="Hemolysin-typ_Ca-bd_CS"/>
</dbReference>
<gene>
    <name evidence="4" type="ORF">ATO9_22565</name>
</gene>
<reference evidence="4 5" key="1">
    <citation type="journal article" date="2015" name="Antonie Van Leeuwenhoek">
        <title>Pseudooceanicola atlanticus gen. nov. sp. nov., isolated from surface seawater of the Atlantic Ocean and reclassification of Oceanicola batsensis, Oceanicola marinus, Oceanicola nitratireducens, Oceanicola nanhaiensis, Oceanicola antarcticus and Oceanicola flagellatus, as Pseudooceanicola batsensis comb. nov., Pseudooceanicola marinus comb. nov., Pseudooceanicola nitratireducens comb. nov., Pseudooceanicola nanhaiensis comb. nov., Pseudooceanicola antarcticus comb. nov., and Pseudooceanicola flagellatus comb. nov.</title>
        <authorList>
            <person name="Lai Q."/>
            <person name="Li G."/>
            <person name="Liu X."/>
            <person name="Du Y."/>
            <person name="Sun F."/>
            <person name="Shao Z."/>
        </authorList>
    </citation>
    <scope>NUCLEOTIDE SEQUENCE [LARGE SCALE GENOMIC DNA]</scope>
    <source>
        <strain evidence="4 5">22II-s11g</strain>
    </source>
</reference>
<name>A0A0A0EBP9_9RHOB</name>
<dbReference type="GO" id="GO:0005576">
    <property type="term" value="C:extracellular region"/>
    <property type="evidence" value="ECO:0007669"/>
    <property type="project" value="UniProtKB-SubCell"/>
</dbReference>
<dbReference type="STRING" id="1461694.ATO9_22565"/>
<evidence type="ECO:0000256" key="2">
    <source>
        <dbReference type="ARBA" id="ARBA00022525"/>
    </source>
</evidence>
<sequence>MPIVRDPTFLSFSAENLSLLGAGTANGLSWSSEDALVFDPGPTQFNIIDVDLNVLGQLKADVFLDFQFGFRLNAGLGSPGSFNTEYDIETSVLYDDFFVPSDPDYSAYFNSRNIDFSDVTDINGNFTKAFFDFSDTEVLRATSSSDGLGTGVGLGDDEAVRGLSLELVVGAALEFRDITYRLPFQSTESLDKFTLFNFEDETIPIFTLDAGSAQQSFDLSDEISIVLRLPTGADTEGDSSGSTIVSGDGFSPNPFFAVEGDLDALLVKLLKSLPGVGTAIGAGLEKTVFVSEDFDLSDYIPFLGEGNFELGITLVDIAGSAGLSVTEALTVDLSQEPIESDSLLDGNNIINFVGGIFDSLLGNEAVDPGAEAKPNVRVTLRSDAGTPDNPLDDSVTTGYLGQSDPLLVDHPNVNSAPTKVTVEAFFDVESAQVSHRVGIGGSFSVTVSVLSAGIGGTIGEKLGLSFGPLLEATIPEDGLNVPLFDIAANQFAVSGGRFSNLPEGVVNEQTDSLDEWGYLPGDFNQQRATYEYFWTNVVPPGFDENAPGARQTIKDFVIQLARWQNDVVKVFDEVVDTNSDGEADRDIIFVNGLNEQFFDGVGGDSDTALFWTGQATNEFGQAIVGLDPALNNAVVAAPLLSNPNASLQMLVTSPNSAIDLVATATVNTFAYEGLLFEADDQGYDGFEIVYDTTRLLSTVAPSVLGSNNSDLVVYQGRDSGGVNPVFNIPTKLDGGEENAISDSSSINASTSRGDVLVANFLAGHGDRAAEVDFRAESINKANSNGASTTTTYAETNNEFAQITVEAADFDGAKIAFLDEAGGEILGSTTIRDFEAIIAYFGGGADVVRSGLNAEDGVGKNLFDLGRGNDNLIITSAFHGAGDFRGGGGDDNIVYDRVQFKTGLDTGLTDAQAIAASDEEGAQTTISGGQGFDELLFSSARVDAITVTPGRPNYTDFTESALALGIGWGFNSGGSFGGYADARSNDFILQQLRDDIINRIDPDNVNRLTETENAVDANGDSLYSIIPADTANQIEMFTAGRAGDRVRIGGDIEAISIDGYDMAADLAIYTGGDFYSGGAIENARAAYGDVDLLNGTQPMFSAFQEPVDVFVADFTRFENVDRIGDFVPNVTISGDALRNPNGEFIFGDTFLIGFERFVVDGSSQGDLLRGGDLDDRFNGRGGRDVLEGRGGTNTLFGGAGSDQFIHVATDAGINRIFGGEDNGIPVDNEIDTLLIAAGDPGENQTVSGLVLFSGSSALTGDSLTLAAVNFLDAGGGANLAQGFIYGFGDLNDNNFVEAAGIDRINVIGSEGANDVLVYADGATYIAGEDQDDPSGDRDLFVADFSAQDIAVEFLITDAELEAPEPLSNGALVQGVDRAAILFGTGDDTARGGRLDDMFDGGEGSDYMAGEAGNDTLRGGFGDDLIYWEGDDGTDIADGGGDADRLIVSNISEQREALAPGGFYFAILANSGLDTPQIDQQIDATTGGQEALTLAIVAASAPAFQIGLLDGATQINKISFDNFEAVDWQGSNDFDDVVVWQGGLLHAGGERAGDHDLFVGDFSGETADLFFSARDAASGSGESGAFYDIGNGVKIGEFERFALQLGGGDDTVDGGQFDDYLLTGAGDDHVFDGGGDDTVLAGSGDDIINYESGHDIVFGGEGDGFDRLDLGSQIGGYALSVFAPSAGDFVPLLDTDLDRPIAEQRTNLAFAFANLFEPDSTVRLDQAFGSVTYSGIERVVVSGGASREVVVGGTINSVLSTDGGDDVLLSNRGNDIMIGGLGRDAYVFDATATQFASRPGFGNDVILNEFSGITEIHFIGALTSDLSFDTDASQANLVVDTGVGTVTIQNYFGNSISPQNFLFFTDDVETGFAFDATGLVSGPSGAPVPGNEFLGTDEADEFTQGTAAAEFFFGGRGDDLFLASIGPDLYDGGTGFDLISYQNSASGVTLDLDNLFPSLGGEALGDVFVSIEAVIGSAFGDVIDGDASDNRLEGGGDNDRLIGQGGSDFILGGSGADTLFGGEGADFLVGGDDDDVIGAGDGSELGADFLIGGEGDDTLSDLAGDNTFIGGAGNDFARGGAGNDTYVYEGRSDGFSDGPIPGQQNAVLNGGNDIFIGGGGDNAVDFSRFGAAVDVALNLGNPPVYRTDDDTDARDFGIGRSLMVSTQVNSVTGTDFADRLVGNDQSNRIDGGYGDDVVSGLAGDDTLTGGGGVDILDYRSENGGAGVFVALADVASSEPDGTPILAETGTATDSFGNTDILSGFEGVIDTQFQDILLGDNFDNLFTISGGDDFINGRGGHDQVILDPTVTDVASFGNLQVTLAMDGNGTIVGAGYGSTDVTSVESYRLTDTSDTDFFFVDADLQIFEDIVDFLVEGLGGTNIITTQAGDDTIIGGTGFDDIFSFGGNDTFVYNGGSGVFLAGEGVLDTLDLSSQSDDQFIRVLSGQTMQNEEGSSVEAGRVTGIDLFEPDDNERLRFLDVERFLLGDGFSMFEGSDANEIVIGGDTEDEITGFGGNDTLIGGGGIDALFGGSGDDVLSTGTGTGSFVQGGGGNDRYEYAGAIDLFFAAELGEDTLSFVGADAGILIDGFAKTVFNADGTVQLVDYESGLIVAPDNSSDFGVEVLLGTEFADTFNGAFQLELVQGLGGDDLFIGQIDFGRLDGGSGFDRIDYREILFSTEEPQGLDIDLISTLVQEKAPRFPNGEPGLPLGSERFEFVEAIEHVIGSLFDDTFTGNGSQNVFTGSKGVDSYDGKSGRDTVDFSFERGGFAVTVDLSAGTATDTFGNVETLVSIENAVGTDRNDRLTAGAEGSRLDGGLGADTLIGSEESDVFVARGGNSANRNIITGFDGNDQLILMQGFAQFDAGEGIDTVDLSHLIRGVSFTLSPSATLNGPRQIVSQFDQQTVVDRLAATSQPIAELQGVENAIGTRFNDFLEGDEGDNTIIGGAGDDTIRGGKGADEVDGGAGVDTLLLTDNVVSGGITQGVFANLTTGEIIDGNGNIEKAYNFENVSSTGLDDMLIGTDGDNIFIMGGGNDTVFGGRGIDTVRYGSNVQSGFDQIRGIKVVLGGTSEDGVVVNGQVGLDQLFSIENVVGTNLDDQIMGDASNNVLVGGLGADTISGGAGDDTISTGAGADRVVVLRDDDIVVVSDFDIALDTLDLTAFAFSDVAQALASAQGENVVLRFKTGMELQLLGVSAAQLDDINIERRSSDPQLIAAAESGGILFGTDESDSVVGNDAVDVINAGGGDDSVQGGLGDDDLNGGEGINTLVYSEATGGVIVDFVTGTTRGAAGFDTFRNFQSVLGSGSEDYFGGSRNPEFMNGLAGRDMFVPGGGADRIVMGGGEDTIAGNLDDLNDDVVEDFEEGDVIMIEGLNVPSDRVNIRPGSAILEFDFDNDGVVESRLKLEGDFEGRSFEFIETEAGTVVGLVADAAAPVVDSEVFNLGVGEVLSLSASTGLLSNDRDVNLSDVLSIVSSARTSDKALGAFTINPDGSMTYTPTGLAVGTDRIEYSVSDGVFVTNGTVEIVISPEIIDGTDIDDVLNGTGVAEILFGGEGDDTLFGNGGEDTLNGGPGSDVIHVDNPGDRVAESRSFPGIDTVVSSVDFRMGRSHIENLELTGNAITGAGNGLQNIITGNARDNVLDGGKNVDTLVGGEGNDRYLIRSPGDTAVELEGEGNDVVLAFRSVELSANIERLFMQTLFTKDGDPAIFNGIGNGLDNTIVGTPFDNFIIGRQGRDTLKGQAGADTFVFDRAFGPNNVDRIIDFNVSEENEGDRLLMKGSIFGIGTGTLGAALFREGTEALDFNDRFIFDQASGHLWFDGDGNGVGSKQLIATFEQNATLVASDIEIF</sequence>
<accession>A0A0A0EBP9</accession>
<dbReference type="InterPro" id="IPR011049">
    <property type="entry name" value="Serralysin-like_metalloprot_C"/>
</dbReference>
<dbReference type="SUPFAM" id="SSF51120">
    <property type="entry name" value="beta-Roll"/>
    <property type="match status" value="15"/>
</dbReference>
<evidence type="ECO:0000313" key="5">
    <source>
        <dbReference type="Proteomes" id="UP000030004"/>
    </source>
</evidence>
<dbReference type="PANTHER" id="PTHR38340">
    <property type="entry name" value="S-LAYER PROTEIN"/>
    <property type="match status" value="1"/>
</dbReference>